<protein>
    <recommendedName>
        <fullName evidence="3">DUF2510 domain-containing protein</fullName>
    </recommendedName>
</protein>
<proteinExistence type="predicted"/>
<dbReference type="EMBL" id="SPMX01000018">
    <property type="protein sequence ID" value="NMQ05254.1"/>
    <property type="molecule type" value="Genomic_DNA"/>
</dbReference>
<dbReference type="Proteomes" id="UP000886469">
    <property type="component" value="Unassembled WGS sequence"/>
</dbReference>
<evidence type="ECO:0008006" key="3">
    <source>
        <dbReference type="Google" id="ProtNLM"/>
    </source>
</evidence>
<dbReference type="RefSeq" id="WP_169070020.1">
    <property type="nucleotide sequence ID" value="NZ_SPMX01000018.1"/>
</dbReference>
<reference evidence="1" key="1">
    <citation type="submission" date="2019-03" db="EMBL/GenBank/DDBJ databases">
        <title>Metabolic reconstructions from genomes of highly enriched 'Candidatus Accumulibacter' and 'Candidatus Competibacter' bioreactor populations.</title>
        <authorList>
            <person name="Annavajhala M.K."/>
            <person name="Welles L."/>
            <person name="Abbas B."/>
            <person name="Sorokin D."/>
            <person name="Park H."/>
            <person name="Van Loosdrecht M."/>
            <person name="Chandran K."/>
        </authorList>
    </citation>
    <scope>NUCLEOTIDE SEQUENCE</scope>
    <source>
        <strain evidence="1">SBR_L</strain>
    </source>
</reference>
<evidence type="ECO:0000313" key="2">
    <source>
        <dbReference type="Proteomes" id="UP000886469"/>
    </source>
</evidence>
<name>A0ABX1T6I2_9PROT</name>
<evidence type="ECO:0000313" key="1">
    <source>
        <dbReference type="EMBL" id="NMQ05254.1"/>
    </source>
</evidence>
<comment type="caution">
    <text evidence="1">The sequence shown here is derived from an EMBL/GenBank/DDBJ whole genome shotgun (WGS) entry which is preliminary data.</text>
</comment>
<accession>A0ABX1T6I2</accession>
<organism evidence="1 2">
    <name type="scientific">Candidatus Accumulibacter contiguus</name>
    <dbReference type="NCBI Taxonomy" id="2954381"/>
    <lineage>
        <taxon>Bacteria</taxon>
        <taxon>Pseudomonadati</taxon>
        <taxon>Pseudomonadota</taxon>
        <taxon>Betaproteobacteria</taxon>
        <taxon>Candidatus Accumulibacter</taxon>
    </lineage>
</organism>
<sequence length="67" mass="7631">MIGPSDPMAWAKFPRNQVTMGMIREGAKKDRRIGAIYREHIAGRVCDDRGNLLKFWDGATWQPVEKG</sequence>
<gene>
    <name evidence="1" type="ORF">E4Q08_08215</name>
</gene>
<keyword evidence="2" id="KW-1185">Reference proteome</keyword>